<proteinExistence type="predicted"/>
<protein>
    <submittedName>
        <fullName evidence="1">Uncharacterized protein</fullName>
    </submittedName>
</protein>
<evidence type="ECO:0000313" key="2">
    <source>
        <dbReference type="Proteomes" id="UP000294796"/>
    </source>
</evidence>
<dbReference type="AlphaFoldDB" id="A0A4R5U4A9"/>
<keyword evidence="2" id="KW-1185">Reference proteome</keyword>
<organism evidence="1 2">
    <name type="scientific">Luteimonas aestuarii</name>
    <dbReference type="NCBI Taxonomy" id="453837"/>
    <lineage>
        <taxon>Bacteria</taxon>
        <taxon>Pseudomonadati</taxon>
        <taxon>Pseudomonadota</taxon>
        <taxon>Gammaproteobacteria</taxon>
        <taxon>Lysobacterales</taxon>
        <taxon>Lysobacteraceae</taxon>
        <taxon>Luteimonas</taxon>
    </lineage>
</organism>
<dbReference type="EMBL" id="SMTF01000001">
    <property type="protein sequence ID" value="TDK28547.1"/>
    <property type="molecule type" value="Genomic_DNA"/>
</dbReference>
<gene>
    <name evidence="1" type="ORF">E2F46_01300</name>
</gene>
<reference evidence="1 2" key="1">
    <citation type="submission" date="2019-03" db="EMBL/GenBank/DDBJ databases">
        <title>Luteimonas zhaokaii sp.nov., isolated from the rectal contents of Plateau pika in Yushu, Qinghai Province, China.</title>
        <authorList>
            <person name="Zhang G."/>
        </authorList>
    </citation>
    <scope>NUCLEOTIDE SEQUENCE [LARGE SCALE GENOMIC DNA]</scope>
    <source>
        <strain evidence="1 2">B9</strain>
    </source>
</reference>
<name>A0A4R5U4A9_9GAMM</name>
<dbReference type="Proteomes" id="UP000294796">
    <property type="component" value="Unassembled WGS sequence"/>
</dbReference>
<dbReference type="RefSeq" id="WP_133320368.1">
    <property type="nucleotide sequence ID" value="NZ_SMTF01000001.1"/>
</dbReference>
<sequence>MHQILLAVLQPRSGLFMNAANEPCRGFVEAAHIPNSKRHRLVRLAKEKAHFEQKSRKEAKWK</sequence>
<comment type="caution">
    <text evidence="1">The sequence shown here is derived from an EMBL/GenBank/DDBJ whole genome shotgun (WGS) entry which is preliminary data.</text>
</comment>
<accession>A0A4R5U4A9</accession>
<evidence type="ECO:0000313" key="1">
    <source>
        <dbReference type="EMBL" id="TDK28547.1"/>
    </source>
</evidence>